<accession>W8CAT2</accession>
<name>W8CAT2_CERCA</name>
<feature type="compositionally biased region" description="Acidic residues" evidence="1">
    <location>
        <begin position="468"/>
        <end position="486"/>
    </location>
</feature>
<evidence type="ECO:0000313" key="2">
    <source>
        <dbReference type="EMBL" id="JAC05487.1"/>
    </source>
</evidence>
<feature type="region of interest" description="Disordered" evidence="1">
    <location>
        <begin position="449"/>
        <end position="495"/>
    </location>
</feature>
<protein>
    <submittedName>
        <fullName evidence="2">Uncharacterized protein</fullName>
    </submittedName>
</protein>
<dbReference type="SUPFAM" id="SSF52047">
    <property type="entry name" value="RNI-like"/>
    <property type="match status" value="1"/>
</dbReference>
<proteinExistence type="evidence at transcript level"/>
<dbReference type="InterPro" id="IPR006553">
    <property type="entry name" value="Leu-rich_rpt_Cys-con_subtyp"/>
</dbReference>
<dbReference type="OrthoDB" id="6492012at2759"/>
<organism evidence="2">
    <name type="scientific">Ceratitis capitata</name>
    <name type="common">Mediterranean fruit fly</name>
    <name type="synonym">Tephritis capitata</name>
    <dbReference type="NCBI Taxonomy" id="7213"/>
    <lineage>
        <taxon>Eukaryota</taxon>
        <taxon>Metazoa</taxon>
        <taxon>Ecdysozoa</taxon>
        <taxon>Arthropoda</taxon>
        <taxon>Hexapoda</taxon>
        <taxon>Insecta</taxon>
        <taxon>Pterygota</taxon>
        <taxon>Neoptera</taxon>
        <taxon>Endopterygota</taxon>
        <taxon>Diptera</taxon>
        <taxon>Brachycera</taxon>
        <taxon>Muscomorpha</taxon>
        <taxon>Tephritoidea</taxon>
        <taxon>Tephritidae</taxon>
        <taxon>Ceratitis</taxon>
        <taxon>Ceratitis</taxon>
    </lineage>
</organism>
<dbReference type="SMART" id="SM00367">
    <property type="entry name" value="LRR_CC"/>
    <property type="match status" value="2"/>
</dbReference>
<reference evidence="2" key="1">
    <citation type="submission" date="2013-07" db="EMBL/GenBank/DDBJ databases">
        <authorList>
            <person name="Geib S."/>
        </authorList>
    </citation>
    <scope>NUCLEOTIDE SEQUENCE</scope>
</reference>
<evidence type="ECO:0000256" key="1">
    <source>
        <dbReference type="SAM" id="MobiDB-lite"/>
    </source>
</evidence>
<sequence length="495" mass="57909">MNNKRTNLLSLNDYCLEVIFENLDLLEQIRLSLCHPRLEWVFVHMIVPHLDRNFCFDDAHAFTEWDFRQLFYTVGKCMEIIILGPKFQRNASHLEGIYSYMQECRLRVKHIIIHSREPKQCVSLLSSLQPDYISELDLFECNLCDNDLQYLCKLRNLKALGLGWNYQIEGIVLKDLHNLQRLMLCCCDSITNEALTECCKNLRLKFLDIRMFNNLSHVETAVQHCTSLETLKTTSLNVDAAKLPNLRSLEIRHQNSQWASRFYEALLKFHQHDLLELKLFDEIYVFFPTAARFAQFKKLRTLALGKNAFSVCRDVVKLISGLTDLEEIHLINSLRIRDKHLLPFITKCTKLKRVDIRMCRYISNNFVWKTMIILKRRAANSKEIFNRQPLTILVNGTRITRNILDSVGYKRNSDLLKLLFHNSNTQLSVIFKTENHKSDCSCFSCRKSNKSNPNEMRGEMSEEYGNLSDDDEDDDDDDGVDIDEHDLESTLISME</sequence>
<reference evidence="2" key="2">
    <citation type="journal article" date="2014" name="BMC Genomics">
        <title>A genomic perspective to assessing quality of mass-reared SIT flies used in Mediterranean fruit fly (Ceratitis capitata) eradication in California.</title>
        <authorList>
            <person name="Calla B."/>
            <person name="Hall B."/>
            <person name="Hou S."/>
            <person name="Geib S.M."/>
        </authorList>
    </citation>
    <scope>NUCLEOTIDE SEQUENCE</scope>
</reference>
<dbReference type="InterPro" id="IPR032675">
    <property type="entry name" value="LRR_dom_sf"/>
</dbReference>
<dbReference type="AlphaFoldDB" id="W8CAT2"/>
<dbReference type="Gene3D" id="3.80.10.10">
    <property type="entry name" value="Ribonuclease Inhibitor"/>
    <property type="match status" value="2"/>
</dbReference>
<dbReference type="EMBL" id="GAMC01001069">
    <property type="protein sequence ID" value="JAC05487.1"/>
    <property type="molecule type" value="mRNA"/>
</dbReference>